<evidence type="ECO:0000313" key="6">
    <source>
        <dbReference type="EMBL" id="VDO01296.1"/>
    </source>
</evidence>
<dbReference type="Proteomes" id="UP000278807">
    <property type="component" value="Unassembled WGS sequence"/>
</dbReference>
<evidence type="ECO:0000256" key="1">
    <source>
        <dbReference type="ARBA" id="ARBA00005562"/>
    </source>
</evidence>
<organism evidence="8">
    <name type="scientific">Rodentolepis nana</name>
    <name type="common">Dwarf tapeworm</name>
    <name type="synonym">Hymenolepis nana</name>
    <dbReference type="NCBI Taxonomy" id="102285"/>
    <lineage>
        <taxon>Eukaryota</taxon>
        <taxon>Metazoa</taxon>
        <taxon>Spiralia</taxon>
        <taxon>Lophotrochozoa</taxon>
        <taxon>Platyhelminthes</taxon>
        <taxon>Cestoda</taxon>
        <taxon>Eucestoda</taxon>
        <taxon>Cyclophyllidea</taxon>
        <taxon>Hymenolepididae</taxon>
        <taxon>Rodentolepis</taxon>
    </lineage>
</organism>
<keyword evidence="3" id="KW-0539">Nucleus</keyword>
<feature type="domain" description="IRF tryptophan pentad repeat" evidence="5">
    <location>
        <begin position="117"/>
        <end position="204"/>
    </location>
</feature>
<dbReference type="InterPro" id="IPR046328">
    <property type="entry name" value="ETS_fam"/>
</dbReference>
<dbReference type="Gene3D" id="1.10.10.10">
    <property type="entry name" value="Winged helix-like DNA-binding domain superfamily/Winged helix DNA-binding domain"/>
    <property type="match status" value="1"/>
</dbReference>
<keyword evidence="7" id="KW-1185">Reference proteome</keyword>
<dbReference type="GO" id="GO:0000981">
    <property type="term" value="F:DNA-binding transcription factor activity, RNA polymerase II-specific"/>
    <property type="evidence" value="ECO:0007669"/>
    <property type="project" value="TreeGrafter"/>
</dbReference>
<dbReference type="InterPro" id="IPR000418">
    <property type="entry name" value="Ets_dom"/>
</dbReference>
<evidence type="ECO:0000256" key="2">
    <source>
        <dbReference type="ARBA" id="ARBA00023125"/>
    </source>
</evidence>
<reference evidence="6 7" key="2">
    <citation type="submission" date="2018-11" db="EMBL/GenBank/DDBJ databases">
        <authorList>
            <consortium name="Pathogen Informatics"/>
        </authorList>
    </citation>
    <scope>NUCLEOTIDE SEQUENCE [LARGE SCALE GENOMIC DNA]</scope>
</reference>
<dbReference type="InterPro" id="IPR001346">
    <property type="entry name" value="Interferon_reg_fact_DNA-bd_dom"/>
</dbReference>
<sequence length="204" mass="23518">MSDNASQPDSTLLNVDNILLLEEILRNFLMSTAPVIPEQPLITPLLPPFLNFPQCKVPEQPLDLSMKAEVPPSEDFGYGSGSERLMSLPDLSLEETLLDQSVDYDEYGTEHRGIRNSPMLWQFLLSCLDNEEFNPSVVEWICKEQGIFRLTNARALAQLWGEKKHKPNMSEENLKRSLRYYYGKKILTKVQGQRDVYKFYFNLP</sequence>
<dbReference type="PRINTS" id="PR00454">
    <property type="entry name" value="ETSDOMAIN"/>
</dbReference>
<evidence type="ECO:0000256" key="3">
    <source>
        <dbReference type="RuleBase" id="RU004019"/>
    </source>
</evidence>
<evidence type="ECO:0000259" key="5">
    <source>
        <dbReference type="PROSITE" id="PS51507"/>
    </source>
</evidence>
<gene>
    <name evidence="6" type="ORF">HNAJ_LOCUS5436</name>
</gene>
<keyword evidence="2 3" id="KW-0238">DNA-binding</keyword>
<proteinExistence type="inferred from homology"/>
<dbReference type="InterPro" id="IPR036390">
    <property type="entry name" value="WH_DNA-bd_sf"/>
</dbReference>
<protein>
    <submittedName>
        <fullName evidence="8">ETS domain-containing protein</fullName>
    </submittedName>
</protein>
<dbReference type="GO" id="GO:0000976">
    <property type="term" value="F:transcription cis-regulatory region binding"/>
    <property type="evidence" value="ECO:0007669"/>
    <property type="project" value="InterPro"/>
</dbReference>
<dbReference type="Pfam" id="PF00178">
    <property type="entry name" value="Ets"/>
    <property type="match status" value="1"/>
</dbReference>
<dbReference type="GO" id="GO:0005634">
    <property type="term" value="C:nucleus"/>
    <property type="evidence" value="ECO:0007669"/>
    <property type="project" value="UniProtKB-SubCell"/>
</dbReference>
<dbReference type="PROSITE" id="PS51507">
    <property type="entry name" value="IRF_2"/>
    <property type="match status" value="1"/>
</dbReference>
<dbReference type="SMART" id="SM00413">
    <property type="entry name" value="ETS"/>
    <property type="match status" value="1"/>
</dbReference>
<comment type="subcellular location">
    <subcellularLocation>
        <location evidence="3">Nucleus</location>
    </subcellularLocation>
</comment>
<name>A0A0R3TEE9_RODNA</name>
<evidence type="ECO:0000259" key="4">
    <source>
        <dbReference type="PROSITE" id="PS50061"/>
    </source>
</evidence>
<dbReference type="InterPro" id="IPR036388">
    <property type="entry name" value="WH-like_DNA-bd_sf"/>
</dbReference>
<dbReference type="GO" id="GO:0030154">
    <property type="term" value="P:cell differentiation"/>
    <property type="evidence" value="ECO:0007669"/>
    <property type="project" value="TreeGrafter"/>
</dbReference>
<comment type="similarity">
    <text evidence="1 3">Belongs to the ETS family.</text>
</comment>
<dbReference type="EMBL" id="UZAE01004645">
    <property type="protein sequence ID" value="VDO01296.1"/>
    <property type="molecule type" value="Genomic_DNA"/>
</dbReference>
<evidence type="ECO:0000313" key="8">
    <source>
        <dbReference type="WBParaSite" id="HNAJ_0000543801-mRNA-1"/>
    </source>
</evidence>
<dbReference type="PROSITE" id="PS50061">
    <property type="entry name" value="ETS_DOMAIN_3"/>
    <property type="match status" value="1"/>
</dbReference>
<reference evidence="8" key="1">
    <citation type="submission" date="2017-02" db="UniProtKB">
        <authorList>
            <consortium name="WormBaseParasite"/>
        </authorList>
    </citation>
    <scope>IDENTIFICATION</scope>
</reference>
<feature type="domain" description="ETS" evidence="4">
    <location>
        <begin position="118"/>
        <end position="200"/>
    </location>
</feature>
<dbReference type="OrthoDB" id="8196042at2759"/>
<evidence type="ECO:0000313" key="7">
    <source>
        <dbReference type="Proteomes" id="UP000278807"/>
    </source>
</evidence>
<dbReference type="SUPFAM" id="SSF46785">
    <property type="entry name" value="Winged helix' DNA-binding domain"/>
    <property type="match status" value="1"/>
</dbReference>
<dbReference type="PANTHER" id="PTHR11849">
    <property type="entry name" value="ETS"/>
    <property type="match status" value="1"/>
</dbReference>
<dbReference type="STRING" id="102285.A0A0R3TEE9"/>
<accession>A0A0R3TEE9</accession>
<dbReference type="WBParaSite" id="HNAJ_0000543801-mRNA-1">
    <property type="protein sequence ID" value="HNAJ_0000543801-mRNA-1"/>
    <property type="gene ID" value="HNAJ_0000543801"/>
</dbReference>
<dbReference type="AlphaFoldDB" id="A0A0R3TEE9"/>